<dbReference type="Pfam" id="PF00488">
    <property type="entry name" value="MutS_V"/>
    <property type="match status" value="1"/>
</dbReference>
<evidence type="ECO:0000256" key="8">
    <source>
        <dbReference type="ARBA" id="ARBA00024647"/>
    </source>
</evidence>
<keyword evidence="7 9" id="KW-0234">DNA repair</keyword>
<dbReference type="InterPro" id="IPR016151">
    <property type="entry name" value="DNA_mismatch_repair_MutS_N"/>
</dbReference>
<dbReference type="HOGENOM" id="CLU_002472_3_1_9"/>
<dbReference type="Pfam" id="PF05190">
    <property type="entry name" value="MutS_IV"/>
    <property type="match status" value="1"/>
</dbReference>
<evidence type="ECO:0000256" key="5">
    <source>
        <dbReference type="ARBA" id="ARBA00022840"/>
    </source>
</evidence>
<dbReference type="eggNOG" id="COG0249">
    <property type="taxonomic scope" value="Bacteria"/>
</dbReference>
<dbReference type="InterPro" id="IPR036678">
    <property type="entry name" value="MutS_con_dom_sf"/>
</dbReference>
<dbReference type="SMART" id="SM00534">
    <property type="entry name" value="MUTSac"/>
    <property type="match status" value="1"/>
</dbReference>
<evidence type="ECO:0000256" key="3">
    <source>
        <dbReference type="ARBA" id="ARBA00022741"/>
    </source>
</evidence>
<dbReference type="EMBL" id="AGEG01000001">
    <property type="protein sequence ID" value="EHR38314.1"/>
    <property type="molecule type" value="Genomic_DNA"/>
</dbReference>
<dbReference type="PATRIC" id="fig|883113.3.peg.24"/>
<evidence type="ECO:0000256" key="9">
    <source>
        <dbReference type="HAMAP-Rule" id="MF_00096"/>
    </source>
</evidence>
<feature type="binding site" evidence="9">
    <location>
        <begin position="610"/>
        <end position="617"/>
    </location>
    <ligand>
        <name>ATP</name>
        <dbReference type="ChEBI" id="CHEBI:30616"/>
    </ligand>
</feature>
<dbReference type="GO" id="GO:0005524">
    <property type="term" value="F:ATP binding"/>
    <property type="evidence" value="ECO:0007669"/>
    <property type="project" value="UniProtKB-UniRule"/>
</dbReference>
<reference evidence="13 14" key="1">
    <citation type="submission" date="2012-01" db="EMBL/GenBank/DDBJ databases">
        <title>The Genome Sequence of Facklamia languida CCUG 37842.</title>
        <authorList>
            <consortium name="The Broad Institute Genome Sequencing Platform"/>
            <person name="Earl A."/>
            <person name="Ward D."/>
            <person name="Feldgarden M."/>
            <person name="Gevers D."/>
            <person name="Huys G."/>
            <person name="Young S.K."/>
            <person name="Zeng Q."/>
            <person name="Gargeya S."/>
            <person name="Fitzgerald M."/>
            <person name="Haas B."/>
            <person name="Abouelleil A."/>
            <person name="Alvarado L."/>
            <person name="Arachchi H.M."/>
            <person name="Berlin A."/>
            <person name="Chapman S.B."/>
            <person name="Gearin G."/>
            <person name="Goldberg J."/>
            <person name="Griggs A."/>
            <person name="Gujja S."/>
            <person name="Hansen M."/>
            <person name="Heiman D."/>
            <person name="Howarth C."/>
            <person name="Larimer J."/>
            <person name="Lui A."/>
            <person name="MacDonald P.J.P."/>
            <person name="McCowen C."/>
            <person name="Montmayeur A."/>
            <person name="Murphy C."/>
            <person name="Neiman D."/>
            <person name="Pearson M."/>
            <person name="Priest M."/>
            <person name="Roberts A."/>
            <person name="Saif S."/>
            <person name="Shea T."/>
            <person name="Sisk P."/>
            <person name="Stolte C."/>
            <person name="Sykes S."/>
            <person name="Wortman J."/>
            <person name="Nusbaum C."/>
            <person name="Birren B."/>
        </authorList>
    </citation>
    <scope>NUCLEOTIDE SEQUENCE [LARGE SCALE GENOMIC DNA]</scope>
    <source>
        <strain evidence="13 14">CCUG 37842</strain>
    </source>
</reference>
<dbReference type="FunFam" id="3.40.50.300:FF:000870">
    <property type="entry name" value="MutS protein homolog 4"/>
    <property type="match status" value="1"/>
</dbReference>
<dbReference type="Gene3D" id="3.40.50.300">
    <property type="entry name" value="P-loop containing nucleotide triphosphate hydrolases"/>
    <property type="match status" value="1"/>
</dbReference>
<dbReference type="InterPro" id="IPR000432">
    <property type="entry name" value="DNA_mismatch_repair_MutS_C"/>
</dbReference>
<dbReference type="Pfam" id="PF05192">
    <property type="entry name" value="MutS_III"/>
    <property type="match status" value="1"/>
</dbReference>
<keyword evidence="14" id="KW-1185">Reference proteome</keyword>
<dbReference type="AlphaFoldDB" id="H3NGN5"/>
<evidence type="ECO:0000256" key="2">
    <source>
        <dbReference type="ARBA" id="ARBA00021982"/>
    </source>
</evidence>
<dbReference type="OrthoDB" id="9802448at2"/>
<protein>
    <recommendedName>
        <fullName evidence="2 9">DNA mismatch repair protein MutS</fullName>
    </recommendedName>
</protein>
<evidence type="ECO:0000256" key="4">
    <source>
        <dbReference type="ARBA" id="ARBA00022763"/>
    </source>
</evidence>
<dbReference type="InterPro" id="IPR007860">
    <property type="entry name" value="DNA_mmatch_repair_MutS_con_dom"/>
</dbReference>
<dbReference type="NCBIfam" id="NF003810">
    <property type="entry name" value="PRK05399.1"/>
    <property type="match status" value="1"/>
</dbReference>
<dbReference type="SMART" id="SM00533">
    <property type="entry name" value="MUTSd"/>
    <property type="match status" value="1"/>
</dbReference>
<dbReference type="SUPFAM" id="SSF48334">
    <property type="entry name" value="DNA repair protein MutS, domain III"/>
    <property type="match status" value="1"/>
</dbReference>
<dbReference type="PANTHER" id="PTHR11361:SF34">
    <property type="entry name" value="DNA MISMATCH REPAIR PROTEIN MSH1, MITOCHONDRIAL"/>
    <property type="match status" value="1"/>
</dbReference>
<name>H3NGN5_9LACT</name>
<feature type="coiled-coil region" evidence="11">
    <location>
        <begin position="486"/>
        <end position="520"/>
    </location>
</feature>
<evidence type="ECO:0000256" key="1">
    <source>
        <dbReference type="ARBA" id="ARBA00006271"/>
    </source>
</evidence>
<dbReference type="InterPro" id="IPR045076">
    <property type="entry name" value="MutS"/>
</dbReference>
<dbReference type="PANTHER" id="PTHR11361">
    <property type="entry name" value="DNA MISMATCH REPAIR PROTEIN MUTS FAMILY MEMBER"/>
    <property type="match status" value="1"/>
</dbReference>
<comment type="caution">
    <text evidence="13">The sequence shown here is derived from an EMBL/GenBank/DDBJ whole genome shotgun (WGS) entry which is preliminary data.</text>
</comment>
<dbReference type="FunFam" id="3.40.1170.10:FF:000001">
    <property type="entry name" value="DNA mismatch repair protein MutS"/>
    <property type="match status" value="1"/>
</dbReference>
<evidence type="ECO:0000256" key="10">
    <source>
        <dbReference type="RuleBase" id="RU003756"/>
    </source>
</evidence>
<comment type="similarity">
    <text evidence="1 9 10">Belongs to the DNA mismatch repair MutS family.</text>
</comment>
<accession>H3NGN5</accession>
<evidence type="ECO:0000259" key="12">
    <source>
        <dbReference type="PROSITE" id="PS00486"/>
    </source>
</evidence>
<dbReference type="InterPro" id="IPR005748">
    <property type="entry name" value="DNA_mismatch_repair_MutS"/>
</dbReference>
<dbReference type="STRING" id="883113.HMPREF9708_00024"/>
<dbReference type="RefSeq" id="WP_006307860.1">
    <property type="nucleotide sequence ID" value="NZ_JH601133.1"/>
</dbReference>
<dbReference type="Gene3D" id="3.40.1170.10">
    <property type="entry name" value="DNA repair protein MutS, domain I"/>
    <property type="match status" value="1"/>
</dbReference>
<dbReference type="GO" id="GO:0140664">
    <property type="term" value="F:ATP-dependent DNA damage sensor activity"/>
    <property type="evidence" value="ECO:0007669"/>
    <property type="project" value="InterPro"/>
</dbReference>
<dbReference type="NCBIfam" id="TIGR01070">
    <property type="entry name" value="mutS1"/>
    <property type="match status" value="1"/>
</dbReference>
<dbReference type="SUPFAM" id="SSF52540">
    <property type="entry name" value="P-loop containing nucleoside triphosphate hydrolases"/>
    <property type="match status" value="1"/>
</dbReference>
<dbReference type="InterPro" id="IPR007695">
    <property type="entry name" value="DNA_mismatch_repair_MutS-lik_N"/>
</dbReference>
<keyword evidence="5 9" id="KW-0067">ATP-binding</keyword>
<dbReference type="GO" id="GO:0003684">
    <property type="term" value="F:damaged DNA binding"/>
    <property type="evidence" value="ECO:0007669"/>
    <property type="project" value="UniProtKB-UniRule"/>
</dbReference>
<dbReference type="Gene3D" id="3.30.420.110">
    <property type="entry name" value="MutS, connector domain"/>
    <property type="match status" value="1"/>
</dbReference>
<evidence type="ECO:0000256" key="6">
    <source>
        <dbReference type="ARBA" id="ARBA00023125"/>
    </source>
</evidence>
<dbReference type="Proteomes" id="UP000006190">
    <property type="component" value="Unassembled WGS sequence"/>
</dbReference>
<dbReference type="SUPFAM" id="SSF55271">
    <property type="entry name" value="DNA repair protein MutS, domain I"/>
    <property type="match status" value="1"/>
</dbReference>
<dbReference type="PROSITE" id="PS00486">
    <property type="entry name" value="DNA_MISMATCH_REPAIR_2"/>
    <property type="match status" value="1"/>
</dbReference>
<proteinExistence type="inferred from homology"/>
<gene>
    <name evidence="9" type="primary">mutS</name>
    <name evidence="13" type="ORF">HMPREF9708_00024</name>
</gene>
<keyword evidence="11" id="KW-0175">Coiled coil</keyword>
<feature type="domain" description="DNA mismatch repair proteins mutS family" evidence="12">
    <location>
        <begin position="684"/>
        <end position="700"/>
    </location>
</feature>
<dbReference type="Pfam" id="PF05188">
    <property type="entry name" value="MutS_II"/>
    <property type="match status" value="1"/>
</dbReference>
<dbReference type="GO" id="GO:0005829">
    <property type="term" value="C:cytosol"/>
    <property type="evidence" value="ECO:0007669"/>
    <property type="project" value="TreeGrafter"/>
</dbReference>
<sequence length="858" mass="97765">MAKRSDTPMMQQYYQIKDQYPDAILFYRLGDFYEMFEEDALVASKELEITLTSRNKKADHPVAMCGVPYHSATDYIRRLIQAGYKVAICEQLEDPKVTKGMVKRDVVRVITPGTVLEDTALDQKKSNYLAALSKQEGTYTLVYTDISTGKTRLTHTDDWTQFVSELQTIQASEWLYDPSDLNGLTQQEFEGLQASLTSYQSAFNAQADSSHHFFRLEDAKPHEAGLLDYLSQYLWATQKQSLDYLQEVDRYELSQYLQMNLYTKTQLELTESLRTKRRKGSLLWLIDQTQTAMGGRLLHQWLDKPLLRKAPLLDRHRKVKAMIDHYFDRVNLVETLKSVYDLERLVTKISLKTVNARELDQLRATLRQIPALNQSLNRMNQEEDGLFEGLPTFTDLLDRIDQVLVEEPPISVAEGRLIKPGYHETLDQYRQALDQGQTWLLDLQARERERTGLKTLKVGYNKVFGYYIEVSRIQAKDLEDDRYIRKQTLTNNERFITEELKEIETKILTAQDQATALEYQLFVDLRDQVNQYGQSLQDLAQRVAELDVLASFAALSEADQFVQAEIVDQAKDWHIEASRHPVLEKVLGSQKFVANDVVIQPDQFVLLLTGPNMSGKSTYMRQIAFCVILNQIGCFVPAKSASLPLVDQIFTRIGASDDLTSGQSTFMVEMVETNYALQHATERSLILFDEIGRGTATFDGMALAEAILYHLCQKVQAATIFSTHYHELVDLTDRLDALRNIHVGAIEEYGQLVFLYKILQGPADKSYGLHVARLAGLPDDLINHSQEVLNELESQAQNLRKPNNQAIPLFNLPAQPAKASPSQVEADLEAADLNTMTPLDALNFLAQLKGQLKSQDKE</sequence>
<dbReference type="InterPro" id="IPR036187">
    <property type="entry name" value="DNA_mismatch_repair_MutS_sf"/>
</dbReference>
<organism evidence="13 14">
    <name type="scientific">Facklamia languida CCUG 37842</name>
    <dbReference type="NCBI Taxonomy" id="883113"/>
    <lineage>
        <taxon>Bacteria</taxon>
        <taxon>Bacillati</taxon>
        <taxon>Bacillota</taxon>
        <taxon>Bacilli</taxon>
        <taxon>Lactobacillales</taxon>
        <taxon>Aerococcaceae</taxon>
        <taxon>Facklamia</taxon>
    </lineage>
</organism>
<dbReference type="PIRSF" id="PIRSF037677">
    <property type="entry name" value="DNA_mis_repair_Msh6"/>
    <property type="match status" value="1"/>
</dbReference>
<dbReference type="Pfam" id="PF01624">
    <property type="entry name" value="MutS_I"/>
    <property type="match status" value="1"/>
</dbReference>
<evidence type="ECO:0000313" key="13">
    <source>
        <dbReference type="EMBL" id="EHR38314.1"/>
    </source>
</evidence>
<dbReference type="InterPro" id="IPR017261">
    <property type="entry name" value="DNA_mismatch_repair_MutS/MSH"/>
</dbReference>
<dbReference type="InterPro" id="IPR007861">
    <property type="entry name" value="DNA_mismatch_repair_MutS_clamp"/>
</dbReference>
<dbReference type="GO" id="GO:0006298">
    <property type="term" value="P:mismatch repair"/>
    <property type="evidence" value="ECO:0007669"/>
    <property type="project" value="UniProtKB-UniRule"/>
</dbReference>
<dbReference type="InterPro" id="IPR007696">
    <property type="entry name" value="DNA_mismatch_repair_MutS_core"/>
</dbReference>
<evidence type="ECO:0000313" key="14">
    <source>
        <dbReference type="Proteomes" id="UP000006190"/>
    </source>
</evidence>
<dbReference type="CDD" id="cd03284">
    <property type="entry name" value="ABC_MutS1"/>
    <property type="match status" value="1"/>
</dbReference>
<keyword evidence="6 9" id="KW-0238">DNA-binding</keyword>
<comment type="function">
    <text evidence="8 9">This protein is involved in the repair of mismatches in DNA. It is possible that it carries out the mismatch recognition step. This protein has a weak ATPase activity.</text>
</comment>
<dbReference type="GO" id="GO:0030983">
    <property type="term" value="F:mismatched DNA binding"/>
    <property type="evidence" value="ECO:0007669"/>
    <property type="project" value="InterPro"/>
</dbReference>
<dbReference type="HAMAP" id="MF_00096">
    <property type="entry name" value="MutS"/>
    <property type="match status" value="1"/>
</dbReference>
<evidence type="ECO:0000256" key="7">
    <source>
        <dbReference type="ARBA" id="ARBA00023204"/>
    </source>
</evidence>
<dbReference type="InterPro" id="IPR027417">
    <property type="entry name" value="P-loop_NTPase"/>
</dbReference>
<dbReference type="Gene3D" id="1.10.1420.10">
    <property type="match status" value="2"/>
</dbReference>
<evidence type="ECO:0000256" key="11">
    <source>
        <dbReference type="SAM" id="Coils"/>
    </source>
</evidence>
<dbReference type="FunFam" id="1.10.1420.10:FF:000001">
    <property type="entry name" value="DNA mismatch repair protein MutS"/>
    <property type="match status" value="1"/>
</dbReference>
<dbReference type="SUPFAM" id="SSF53150">
    <property type="entry name" value="DNA repair protein MutS, domain II"/>
    <property type="match status" value="1"/>
</dbReference>
<keyword evidence="3 9" id="KW-0547">Nucleotide-binding</keyword>
<keyword evidence="4 9" id="KW-0227">DNA damage</keyword>